<evidence type="ECO:0000313" key="4">
    <source>
        <dbReference type="Proteomes" id="UP001420932"/>
    </source>
</evidence>
<feature type="domain" description="EF-hand" evidence="1">
    <location>
        <begin position="59"/>
        <end position="94"/>
    </location>
</feature>
<dbReference type="AlphaFoldDB" id="A0AAP0J7S5"/>
<evidence type="ECO:0000259" key="2">
    <source>
        <dbReference type="PROSITE" id="PS51886"/>
    </source>
</evidence>
<accession>A0AAP0J7S5</accession>
<keyword evidence="4" id="KW-1185">Reference proteome</keyword>
<evidence type="ECO:0008006" key="5">
    <source>
        <dbReference type="Google" id="ProtNLM"/>
    </source>
</evidence>
<dbReference type="InterPro" id="IPR006571">
    <property type="entry name" value="TLDc_dom"/>
</dbReference>
<dbReference type="PANTHER" id="PTHR23354:SF95">
    <property type="entry name" value="CALCIUM-BINDING EF-HAND FAMILY PROTEIN-RELATED"/>
    <property type="match status" value="1"/>
</dbReference>
<dbReference type="InterPro" id="IPR011992">
    <property type="entry name" value="EF-hand-dom_pair"/>
</dbReference>
<dbReference type="Gene3D" id="1.10.238.10">
    <property type="entry name" value="EF-hand"/>
    <property type="match status" value="1"/>
</dbReference>
<dbReference type="EMBL" id="JBBNAF010000007">
    <property type="protein sequence ID" value="KAK9127878.1"/>
    <property type="molecule type" value="Genomic_DNA"/>
</dbReference>
<evidence type="ECO:0000313" key="3">
    <source>
        <dbReference type="EMBL" id="KAK9127878.1"/>
    </source>
</evidence>
<gene>
    <name evidence="3" type="ORF">Syun_016675</name>
</gene>
<dbReference type="SMART" id="SM00584">
    <property type="entry name" value="TLDc"/>
    <property type="match status" value="1"/>
</dbReference>
<dbReference type="PANTHER" id="PTHR23354">
    <property type="entry name" value="NUCLEOLAR PROTEIN 7/ESTROGEN RECEPTOR COACTIVATOR-RELATED"/>
    <property type="match status" value="1"/>
</dbReference>
<reference evidence="3 4" key="1">
    <citation type="submission" date="2024-01" db="EMBL/GenBank/DDBJ databases">
        <title>Genome assemblies of Stephania.</title>
        <authorList>
            <person name="Yang L."/>
        </authorList>
    </citation>
    <scope>NUCLEOTIDE SEQUENCE [LARGE SCALE GENOMIC DNA]</scope>
    <source>
        <strain evidence="3">YNDBR</strain>
        <tissue evidence="3">Leaf</tissue>
    </source>
</reference>
<dbReference type="Pfam" id="PF07534">
    <property type="entry name" value="TLD"/>
    <property type="match status" value="1"/>
</dbReference>
<evidence type="ECO:0000259" key="1">
    <source>
        <dbReference type="PROSITE" id="PS50222"/>
    </source>
</evidence>
<dbReference type="PROSITE" id="PS51886">
    <property type="entry name" value="TLDC"/>
    <property type="match status" value="1"/>
</dbReference>
<name>A0AAP0J7S5_9MAGN</name>
<protein>
    <recommendedName>
        <fullName evidence="5">TLD domain-containing protein 1</fullName>
    </recommendedName>
</protein>
<dbReference type="Proteomes" id="UP001420932">
    <property type="component" value="Unassembled WGS sequence"/>
</dbReference>
<dbReference type="PROSITE" id="PS50222">
    <property type="entry name" value="EF_HAND_2"/>
    <property type="match status" value="1"/>
</dbReference>
<comment type="caution">
    <text evidence="3">The sequence shown here is derived from an EMBL/GenBank/DDBJ whole genome shotgun (WGS) entry which is preliminary data.</text>
</comment>
<organism evidence="3 4">
    <name type="scientific">Stephania yunnanensis</name>
    <dbReference type="NCBI Taxonomy" id="152371"/>
    <lineage>
        <taxon>Eukaryota</taxon>
        <taxon>Viridiplantae</taxon>
        <taxon>Streptophyta</taxon>
        <taxon>Embryophyta</taxon>
        <taxon>Tracheophyta</taxon>
        <taxon>Spermatophyta</taxon>
        <taxon>Magnoliopsida</taxon>
        <taxon>Ranunculales</taxon>
        <taxon>Menispermaceae</taxon>
        <taxon>Menispermoideae</taxon>
        <taxon>Cissampelideae</taxon>
        <taxon>Stephania</taxon>
    </lineage>
</organism>
<feature type="domain" description="TLDc" evidence="2">
    <location>
        <begin position="231"/>
        <end position="400"/>
    </location>
</feature>
<dbReference type="SUPFAM" id="SSF47473">
    <property type="entry name" value="EF-hand"/>
    <property type="match status" value="1"/>
</dbReference>
<proteinExistence type="predicted"/>
<sequence>MGNAQSPSKDPRFLTACRAFTEKEIEDLKRLHRILAHQSQCNAQFISGYVFVAIYERGTPDEIEEFIYQLLDVTGDGIVNRSDLEAVLSGVYDAVFSQINAEDGLHWQLWRKNFIAIFVDAATFSKKVEGYAESGMSFEEYKRWCSHVPSVRKFLGSLMMTPDPASTSNLGAFVCGISSIEAFVVGSALEIDQPSERYIATEANKTINHAARPGFQVPHLLHSENKTADFPLLRREYAWHIGGALPLHELDEWKLLYHSAVHGLSFNTFLGNISNEEVPTVLIIKDKEGYIYGGYASQPWEKHGDFYGDMKCFLFQLFPVASIYRPTGANANLQWVMCGEFTSENIPNGLGFGGRANHFGLFLSASFDQGHTMACTTFGSPELSKSHKIIPEVIECWGVVSKEGQLGNFENLKGTALERFKEDRNLLNLMGIAANSSE</sequence>
<dbReference type="GO" id="GO:0005509">
    <property type="term" value="F:calcium ion binding"/>
    <property type="evidence" value="ECO:0007669"/>
    <property type="project" value="InterPro"/>
</dbReference>
<dbReference type="InterPro" id="IPR002048">
    <property type="entry name" value="EF_hand_dom"/>
</dbReference>